<dbReference type="NCBIfam" id="TIGR00360">
    <property type="entry name" value="ComEC_N-term"/>
    <property type="match status" value="1"/>
</dbReference>
<evidence type="ECO:0000256" key="2">
    <source>
        <dbReference type="ARBA" id="ARBA00022475"/>
    </source>
</evidence>
<dbReference type="SUPFAM" id="SSF56281">
    <property type="entry name" value="Metallo-hydrolase/oxidoreductase"/>
    <property type="match status" value="1"/>
</dbReference>
<evidence type="ECO:0000256" key="3">
    <source>
        <dbReference type="ARBA" id="ARBA00022692"/>
    </source>
</evidence>
<feature type="transmembrane region" description="Helical" evidence="6">
    <location>
        <begin position="437"/>
        <end position="459"/>
    </location>
</feature>
<accession>A0AA41ZGX5</accession>
<dbReference type="Proteomes" id="UP001165678">
    <property type="component" value="Unassembled WGS sequence"/>
</dbReference>
<dbReference type="GO" id="GO:0005886">
    <property type="term" value="C:plasma membrane"/>
    <property type="evidence" value="ECO:0007669"/>
    <property type="project" value="UniProtKB-SubCell"/>
</dbReference>
<keyword evidence="5 6" id="KW-0472">Membrane</keyword>
<evidence type="ECO:0000259" key="7">
    <source>
        <dbReference type="SMART" id="SM00849"/>
    </source>
</evidence>
<feature type="transmembrane region" description="Helical" evidence="6">
    <location>
        <begin position="35"/>
        <end position="53"/>
    </location>
</feature>
<name>A0AA41ZGX5_9GAMM</name>
<dbReference type="InterPro" id="IPR001279">
    <property type="entry name" value="Metallo-B-lactamas"/>
</dbReference>
<feature type="transmembrane region" description="Helical" evidence="6">
    <location>
        <begin position="12"/>
        <end position="29"/>
    </location>
</feature>
<dbReference type="PANTHER" id="PTHR30619:SF1">
    <property type="entry name" value="RECOMBINATION PROTEIN 2"/>
    <property type="match status" value="1"/>
</dbReference>
<keyword evidence="2" id="KW-1003">Cell membrane</keyword>
<evidence type="ECO:0000313" key="8">
    <source>
        <dbReference type="EMBL" id="MCX2523683.1"/>
    </source>
</evidence>
<dbReference type="Pfam" id="PF00753">
    <property type="entry name" value="Lactamase_B"/>
    <property type="match status" value="1"/>
</dbReference>
<evidence type="ECO:0000256" key="6">
    <source>
        <dbReference type="SAM" id="Phobius"/>
    </source>
</evidence>
<dbReference type="GO" id="GO:0030420">
    <property type="term" value="P:establishment of competence for transformation"/>
    <property type="evidence" value="ECO:0007669"/>
    <property type="project" value="InterPro"/>
</dbReference>
<feature type="transmembrane region" description="Helical" evidence="6">
    <location>
        <begin position="380"/>
        <end position="400"/>
    </location>
</feature>
<dbReference type="EMBL" id="JAPIVE010000001">
    <property type="protein sequence ID" value="MCX2523683.1"/>
    <property type="molecule type" value="Genomic_DNA"/>
</dbReference>
<sequence>MRSRSEAVAARRYPDLLIVPGMVLSMLAVSLREELLWWVVGLLVVGIVSGWLLTCRCWLMWLAGLVLFAGWHHEHQTPVLADTLAGRDMRLMLEVDRVDAGSDRLRLEGTVAGCEPVATDMVECGPLNRLRLDWYDAPAVLVGERWQLTARLKPPHGYHNPGRFDYQAWLLREGISATGYVRSRAVAKRIHDAPPSLRQALHAILAARDISSDTQRWLSALTLGNSQALSRDEWETLAALGITHLFVVSGLHVGLVIALIWWVTRQVVRCVMPSRWRVSPIPWVMAALGAVGYAALVGWTPPVTRAAIMALMALWVRSGRRAPSPWQGWWLAMLLVLWLDPLATQRQGFWLSFAAVGLLLMAWVNRPIPGWWWGQWRSQLILTLGMGALVVLVLGQWSVLSLPVNLVAIPLVTLIMVPLALAGWIAGPWFGGMCWQIFGWVAQVFWDASHWLASVWPVIVVPEALREALSVLLFIAALTLCMPGVGRMAKAAIMAVLLAGSVIHLATPSDISPGLSMQVHDVGQGLAVSLMAPDYHALYDTGPRFRSGFAPLSTLWDRAPVLDDVIISHGDLDHAGGLHWLESSGGVIERLWRSASVPVSATPSRRCVAGEGWQKGDARLTFLWPERTWRAPTEDRNDSSCVLLVETPAYRALVLGDAGRRVERWLVRRYGARLADIDVLIASHHGSRTGSDPEAIRFFRPDHVIFSAGYLNRYDHPHPEVVQEFRATGSCLWSTALDGAITLTPVADGVTVRAAARRGGIEPGCLGVESAP</sequence>
<dbReference type="InterPro" id="IPR052159">
    <property type="entry name" value="Competence_DNA_uptake"/>
</dbReference>
<dbReference type="AlphaFoldDB" id="A0AA41ZGX5"/>
<feature type="transmembrane region" description="Helical" evidence="6">
    <location>
        <begin position="237"/>
        <end position="263"/>
    </location>
</feature>
<keyword evidence="3 6" id="KW-0812">Transmembrane</keyword>
<comment type="caution">
    <text evidence="8">The sequence shown here is derived from an EMBL/GenBank/DDBJ whole genome shotgun (WGS) entry which is preliminary data.</text>
</comment>
<feature type="transmembrane region" description="Helical" evidence="6">
    <location>
        <begin position="406"/>
        <end position="425"/>
    </location>
</feature>
<dbReference type="Pfam" id="PF13567">
    <property type="entry name" value="DUF4131"/>
    <property type="match status" value="1"/>
</dbReference>
<comment type="subcellular location">
    <subcellularLocation>
        <location evidence="1">Cell membrane</location>
        <topology evidence="1">Multi-pass membrane protein</topology>
    </subcellularLocation>
</comment>
<feature type="domain" description="Metallo-beta-lactamase" evidence="7">
    <location>
        <begin position="524"/>
        <end position="703"/>
    </location>
</feature>
<feature type="transmembrane region" description="Helical" evidence="6">
    <location>
        <begin position="283"/>
        <end position="316"/>
    </location>
</feature>
<keyword evidence="9" id="KW-1185">Reference proteome</keyword>
<feature type="transmembrane region" description="Helical" evidence="6">
    <location>
        <begin position="465"/>
        <end position="482"/>
    </location>
</feature>
<dbReference type="CDD" id="cd07731">
    <property type="entry name" value="ComA-like_MBL-fold"/>
    <property type="match status" value="1"/>
</dbReference>
<dbReference type="PANTHER" id="PTHR30619">
    <property type="entry name" value="DNA INTERNALIZATION/COMPETENCE PROTEIN COMEC/REC2"/>
    <property type="match status" value="1"/>
</dbReference>
<organism evidence="8 9">
    <name type="scientific">Larsenimonas rhizosphaerae</name>
    <dbReference type="NCBI Taxonomy" id="2944682"/>
    <lineage>
        <taxon>Bacteria</taxon>
        <taxon>Pseudomonadati</taxon>
        <taxon>Pseudomonadota</taxon>
        <taxon>Gammaproteobacteria</taxon>
        <taxon>Oceanospirillales</taxon>
        <taxon>Halomonadaceae</taxon>
        <taxon>Larsenimonas</taxon>
    </lineage>
</organism>
<reference evidence="8" key="1">
    <citation type="submission" date="2022-11" db="EMBL/GenBank/DDBJ databases">
        <title>Larsenimonas rhizosphaerae sp. nov., isolated from a tidal mudflat.</title>
        <authorList>
            <person name="Lee S.D."/>
            <person name="Kim I.S."/>
        </authorList>
    </citation>
    <scope>NUCLEOTIDE SEQUENCE</scope>
    <source>
        <strain evidence="8">GH2-1</strain>
    </source>
</reference>
<evidence type="ECO:0000256" key="1">
    <source>
        <dbReference type="ARBA" id="ARBA00004651"/>
    </source>
</evidence>
<gene>
    <name evidence="8" type="ORF">OQ287_05480</name>
</gene>
<dbReference type="InterPro" id="IPR036866">
    <property type="entry name" value="RibonucZ/Hydroxyglut_hydro"/>
</dbReference>
<dbReference type="SMART" id="SM00849">
    <property type="entry name" value="Lactamase_B"/>
    <property type="match status" value="1"/>
</dbReference>
<dbReference type="Pfam" id="PF03772">
    <property type="entry name" value="Competence"/>
    <property type="match status" value="1"/>
</dbReference>
<proteinExistence type="predicted"/>
<keyword evidence="4 6" id="KW-1133">Transmembrane helix</keyword>
<dbReference type="InterPro" id="IPR035681">
    <property type="entry name" value="ComA-like_MBL"/>
</dbReference>
<dbReference type="Gene3D" id="3.60.15.10">
    <property type="entry name" value="Ribonuclease Z/Hydroxyacylglutathione hydrolase-like"/>
    <property type="match status" value="1"/>
</dbReference>
<dbReference type="InterPro" id="IPR004477">
    <property type="entry name" value="ComEC_N"/>
</dbReference>
<evidence type="ECO:0000313" key="9">
    <source>
        <dbReference type="Proteomes" id="UP001165678"/>
    </source>
</evidence>
<evidence type="ECO:0000256" key="5">
    <source>
        <dbReference type="ARBA" id="ARBA00023136"/>
    </source>
</evidence>
<protein>
    <submittedName>
        <fullName evidence="8">DNA internalization-related competence protein ComEC/Rec2</fullName>
    </submittedName>
</protein>
<dbReference type="InterPro" id="IPR025405">
    <property type="entry name" value="DUF4131"/>
</dbReference>
<dbReference type="RefSeq" id="WP_265895787.1">
    <property type="nucleotide sequence ID" value="NZ_JAPIVE010000001.1"/>
</dbReference>
<feature type="transmembrane region" description="Helical" evidence="6">
    <location>
        <begin position="349"/>
        <end position="368"/>
    </location>
</feature>
<evidence type="ECO:0000256" key="4">
    <source>
        <dbReference type="ARBA" id="ARBA00022989"/>
    </source>
</evidence>
<dbReference type="NCBIfam" id="TIGR00361">
    <property type="entry name" value="ComEC_Rec2"/>
    <property type="match status" value="1"/>
</dbReference>
<dbReference type="InterPro" id="IPR004797">
    <property type="entry name" value="Competence_ComEC/Rec2"/>
</dbReference>